<evidence type="ECO:0000313" key="2">
    <source>
        <dbReference type="Proteomes" id="UP000199634"/>
    </source>
</evidence>
<reference evidence="2" key="1">
    <citation type="submission" date="2016-10" db="EMBL/GenBank/DDBJ databases">
        <authorList>
            <person name="Varghese N."/>
            <person name="Submissions S."/>
        </authorList>
    </citation>
    <scope>NUCLEOTIDE SEQUENCE [LARGE SCALE GENOMIC DNA]</scope>
    <source>
        <strain evidence="2">CGMCC 1.10825</strain>
    </source>
</reference>
<evidence type="ECO:0000313" key="1">
    <source>
        <dbReference type="EMBL" id="SEH54949.1"/>
    </source>
</evidence>
<protein>
    <submittedName>
        <fullName evidence="1">Uncharacterized protein</fullName>
    </submittedName>
</protein>
<proteinExistence type="predicted"/>
<keyword evidence="2" id="KW-1185">Reference proteome</keyword>
<name>A0A1H6IZ04_9FLAO</name>
<organism evidence="1 2">
    <name type="scientific">Paenimyroides marinum</name>
    <dbReference type="NCBI Taxonomy" id="1159016"/>
    <lineage>
        <taxon>Bacteria</taxon>
        <taxon>Pseudomonadati</taxon>
        <taxon>Bacteroidota</taxon>
        <taxon>Flavobacteriia</taxon>
        <taxon>Flavobacteriales</taxon>
        <taxon>Flavobacteriaceae</taxon>
        <taxon>Paenimyroides</taxon>
    </lineage>
</organism>
<dbReference type="EMBL" id="FNXE01000001">
    <property type="protein sequence ID" value="SEH54949.1"/>
    <property type="molecule type" value="Genomic_DNA"/>
</dbReference>
<dbReference type="Proteomes" id="UP000199634">
    <property type="component" value="Unassembled WGS sequence"/>
</dbReference>
<gene>
    <name evidence="1" type="ORF">SAMN02927937_00146</name>
</gene>
<dbReference type="STRING" id="1159016.SAMN02927937_00146"/>
<dbReference type="AlphaFoldDB" id="A0A1H6IZ04"/>
<sequence length="135" mass="15951">MKKTIIIILTFVSFSFYGKSNDVLLSYFVNHTFAEKSIDSENELTGKEWVEQRKSYLIKKMGLNDTDCEKLFYECTDAFTDIYANSYEKLVKMYKGKEKDEKYHEIYSKLQSSFDIRVLNCTDSFQSCLFINKEI</sequence>
<dbReference type="RefSeq" id="WP_091095309.1">
    <property type="nucleotide sequence ID" value="NZ_FNXE01000001.1"/>
</dbReference>
<accession>A0A1H6IZ04</accession>